<dbReference type="KEGG" id="eus:EUTSA_v10022087mg"/>
<dbReference type="Proteomes" id="UP000030689">
    <property type="component" value="Unassembled WGS sequence"/>
</dbReference>
<dbReference type="eggNOG" id="KOG4373">
    <property type="taxonomic scope" value="Eukaryota"/>
</dbReference>
<organism evidence="4 5">
    <name type="scientific">Eutrema salsugineum</name>
    <name type="common">Saltwater cress</name>
    <name type="synonym">Sisymbrium salsugineum</name>
    <dbReference type="NCBI Taxonomy" id="72664"/>
    <lineage>
        <taxon>Eukaryota</taxon>
        <taxon>Viridiplantae</taxon>
        <taxon>Streptophyta</taxon>
        <taxon>Embryophyta</taxon>
        <taxon>Tracheophyta</taxon>
        <taxon>Spermatophyta</taxon>
        <taxon>Magnoliopsida</taxon>
        <taxon>eudicotyledons</taxon>
        <taxon>Gunneridae</taxon>
        <taxon>Pentapetalae</taxon>
        <taxon>rosids</taxon>
        <taxon>malvids</taxon>
        <taxon>Brassicales</taxon>
        <taxon>Brassicaceae</taxon>
        <taxon>Eutremeae</taxon>
        <taxon>Eutrema</taxon>
    </lineage>
</organism>
<name>V4NQC7_EUTSA</name>
<evidence type="ECO:0000313" key="5">
    <source>
        <dbReference type="Proteomes" id="UP000030689"/>
    </source>
</evidence>
<evidence type="ECO:0000256" key="2">
    <source>
        <dbReference type="ARBA" id="ARBA00022801"/>
    </source>
</evidence>
<dbReference type="GO" id="GO:0005634">
    <property type="term" value="C:nucleus"/>
    <property type="evidence" value="ECO:0007669"/>
    <property type="project" value="TreeGrafter"/>
</dbReference>
<dbReference type="Pfam" id="PF01612">
    <property type="entry name" value="DNA_pol_A_exo1"/>
    <property type="match status" value="1"/>
</dbReference>
<keyword evidence="1" id="KW-0540">Nuclease</keyword>
<dbReference type="FunFam" id="3.30.420.10:FF:000149">
    <property type="entry name" value="Polynucleotidyl transferase, ribonuclease H-like superfamily protein"/>
    <property type="match status" value="1"/>
</dbReference>
<dbReference type="GO" id="GO:0008408">
    <property type="term" value="F:3'-5' exonuclease activity"/>
    <property type="evidence" value="ECO:0007669"/>
    <property type="project" value="InterPro"/>
</dbReference>
<evidence type="ECO:0000313" key="4">
    <source>
        <dbReference type="EMBL" id="ESQ48786.1"/>
    </source>
</evidence>
<dbReference type="GO" id="GO:0005737">
    <property type="term" value="C:cytoplasm"/>
    <property type="evidence" value="ECO:0007669"/>
    <property type="project" value="TreeGrafter"/>
</dbReference>
<evidence type="ECO:0000256" key="1">
    <source>
        <dbReference type="ARBA" id="ARBA00022722"/>
    </source>
</evidence>
<dbReference type="Gramene" id="ESQ48786">
    <property type="protein sequence ID" value="ESQ48786"/>
    <property type="gene ID" value="EUTSA_v10022087mg"/>
</dbReference>
<dbReference type="InterPro" id="IPR036397">
    <property type="entry name" value="RNaseH_sf"/>
</dbReference>
<accession>V4NQC7</accession>
<dbReference type="InterPro" id="IPR012337">
    <property type="entry name" value="RNaseH-like_sf"/>
</dbReference>
<reference evidence="4 5" key="1">
    <citation type="journal article" date="2013" name="Front. Plant Sci.">
        <title>The Reference Genome of the Halophytic Plant Eutrema salsugineum.</title>
        <authorList>
            <person name="Yang R."/>
            <person name="Jarvis D.E."/>
            <person name="Chen H."/>
            <person name="Beilstein M.A."/>
            <person name="Grimwood J."/>
            <person name="Jenkins J."/>
            <person name="Shu S."/>
            <person name="Prochnik S."/>
            <person name="Xin M."/>
            <person name="Ma C."/>
            <person name="Schmutz J."/>
            <person name="Wing R.A."/>
            <person name="Mitchell-Olds T."/>
            <person name="Schumaker K.S."/>
            <person name="Wang X."/>
        </authorList>
    </citation>
    <scope>NUCLEOTIDE SEQUENCE [LARGE SCALE GENOMIC DNA]</scope>
</reference>
<dbReference type="OrthoDB" id="10261556at2759"/>
<dbReference type="EMBL" id="KI517408">
    <property type="protein sequence ID" value="ESQ48786.1"/>
    <property type="molecule type" value="Genomic_DNA"/>
</dbReference>
<feature type="domain" description="3'-5' exonuclease" evidence="3">
    <location>
        <begin position="161"/>
        <end position="287"/>
    </location>
</feature>
<keyword evidence="5" id="KW-1185">Reference proteome</keyword>
<dbReference type="STRING" id="72664.V4NQC7"/>
<dbReference type="InterPro" id="IPR051132">
    <property type="entry name" value="3-5_Exonuclease_domain"/>
</dbReference>
<dbReference type="CDD" id="cd06141">
    <property type="entry name" value="WRN_exo"/>
    <property type="match status" value="1"/>
</dbReference>
<evidence type="ECO:0000259" key="3">
    <source>
        <dbReference type="Pfam" id="PF01612"/>
    </source>
</evidence>
<dbReference type="GO" id="GO:0003676">
    <property type="term" value="F:nucleic acid binding"/>
    <property type="evidence" value="ECO:0007669"/>
    <property type="project" value="InterPro"/>
</dbReference>
<dbReference type="InterPro" id="IPR002562">
    <property type="entry name" value="3'-5'_exonuclease_dom"/>
</dbReference>
<proteinExistence type="predicted"/>
<keyword evidence="2" id="KW-0378">Hydrolase</keyword>
<dbReference type="GO" id="GO:0006139">
    <property type="term" value="P:nucleobase-containing compound metabolic process"/>
    <property type="evidence" value="ECO:0007669"/>
    <property type="project" value="InterPro"/>
</dbReference>
<dbReference type="OMA" id="VIRRWIQ"/>
<protein>
    <recommendedName>
        <fullName evidence="3">3'-5' exonuclease domain-containing protein</fullName>
    </recommendedName>
</protein>
<gene>
    <name evidence="4" type="ORF">EUTSA_v10022087mg</name>
</gene>
<dbReference type="SUPFAM" id="SSF53098">
    <property type="entry name" value="Ribonuclease H-like"/>
    <property type="match status" value="1"/>
</dbReference>
<sequence>MHLNRQNSSAQISTVKISSEYEYKLIVINFSSDDKQKKEKRRNIIDQNLFSFFSDSLLEKFSIQREKKNKMAPTIRTIERYRGHQKYSVDFFGDDVVVTVTETPLVIRRWIQDVIFYHRRSRSRSRRPLLVGVGVYWTPAGYHSDSDDSPPASNYYPPAETLQLCVGKRCIIIQLSYCNRVPLALRRFLTNPQTTFVGVWNPQDARRLERSRHQLEIGRLLDVKDYVRDSAGRSLSRRSFEEIVEECMGYPGVTVVQEISMSDWGVDYLSLDQVLLASVDAYVSFKLGVRARLWQV</sequence>
<dbReference type="Gene3D" id="3.30.420.10">
    <property type="entry name" value="Ribonuclease H-like superfamily/Ribonuclease H"/>
    <property type="match status" value="1"/>
</dbReference>
<dbReference type="PANTHER" id="PTHR13620:SF59">
    <property type="entry name" value="POLYNUCLEOTIDYL TRANSFERASE, RIBONUCLEASE H-LIKE SUPERFAMILY PROTEIN"/>
    <property type="match status" value="1"/>
</dbReference>
<dbReference type="PANTHER" id="PTHR13620">
    <property type="entry name" value="3-5 EXONUCLEASE"/>
    <property type="match status" value="1"/>
</dbReference>
<dbReference type="AlphaFoldDB" id="V4NQC7"/>